<dbReference type="OrthoDB" id="10263760at2759"/>
<evidence type="ECO:0000256" key="9">
    <source>
        <dbReference type="RuleBase" id="RU361243"/>
    </source>
</evidence>
<feature type="binding site" evidence="7">
    <location>
        <begin position="9"/>
        <end position="14"/>
    </location>
    <ligand>
        <name>NAD(+)</name>
        <dbReference type="ChEBI" id="CHEBI:57540"/>
    </ligand>
</feature>
<dbReference type="GO" id="GO:0005975">
    <property type="term" value="P:carbohydrate metabolic process"/>
    <property type="evidence" value="ECO:0007669"/>
    <property type="project" value="InterPro"/>
</dbReference>
<evidence type="ECO:0000256" key="4">
    <source>
        <dbReference type="ARBA" id="ARBA00048683"/>
    </source>
</evidence>
<dbReference type="FunFam" id="1.10.1040.10:FF:000004">
    <property type="entry name" value="Glycerol-3-phosphate dehydrogenase [NAD(+)]"/>
    <property type="match status" value="1"/>
</dbReference>
<proteinExistence type="inferred from homology"/>
<reference evidence="12" key="1">
    <citation type="submission" date="2014-01" db="EMBL/GenBank/DDBJ databases">
        <authorList>
            <person name="Aslett M."/>
        </authorList>
    </citation>
    <scope>NUCLEOTIDE SEQUENCE</scope>
</reference>
<evidence type="ECO:0000256" key="2">
    <source>
        <dbReference type="ARBA" id="ARBA00023002"/>
    </source>
</evidence>
<evidence type="ECO:0000256" key="5">
    <source>
        <dbReference type="PIRSR" id="PIRSR000114-1"/>
    </source>
</evidence>
<dbReference type="EC" id="1.1.1.8" evidence="9"/>
<dbReference type="InterPro" id="IPR006109">
    <property type="entry name" value="G3P_DH_NAD-dep_C"/>
</dbReference>
<dbReference type="PANTHER" id="PTHR11728">
    <property type="entry name" value="GLYCEROL-3-PHOSPHATE DEHYDROGENASE"/>
    <property type="match status" value="1"/>
</dbReference>
<feature type="binding site" evidence="6">
    <location>
        <position position="155"/>
    </location>
    <ligand>
        <name>substrate</name>
    </ligand>
</feature>
<feature type="domain" description="Glycerol-3-phosphate dehydrogenase NAD-dependent N-terminal" evidence="10">
    <location>
        <begin position="90"/>
        <end position="208"/>
    </location>
</feature>
<dbReference type="GO" id="GO:0046168">
    <property type="term" value="P:glycerol-3-phosphate catabolic process"/>
    <property type="evidence" value="ECO:0007669"/>
    <property type="project" value="UniProtKB-UniRule"/>
</dbReference>
<dbReference type="Gene3D" id="1.10.1040.10">
    <property type="entry name" value="N-(1-d-carboxylethyl)-l-norvaline Dehydrogenase, domain 2"/>
    <property type="match status" value="1"/>
</dbReference>
<dbReference type="InterPro" id="IPR036291">
    <property type="entry name" value="NAD(P)-bd_dom_sf"/>
</dbReference>
<gene>
    <name evidence="12" type="ORF">TTRE_0000416101</name>
</gene>
<feature type="binding site" evidence="7">
    <location>
        <position position="113"/>
    </location>
    <ligand>
        <name>NAD(+)</name>
        <dbReference type="ChEBI" id="CHEBI:57540"/>
    </ligand>
</feature>
<dbReference type="InterPro" id="IPR013328">
    <property type="entry name" value="6PGD_dom2"/>
</dbReference>
<dbReference type="SUPFAM" id="SSF51735">
    <property type="entry name" value="NAD(P)-binding Rossmann-fold domains"/>
    <property type="match status" value="1"/>
</dbReference>
<protein>
    <recommendedName>
        <fullName evidence="9">Glycerol-3-phosphate dehydrogenase [NAD(+)]</fullName>
        <ecNumber evidence="9">1.1.1.8</ecNumber>
    </recommendedName>
</protein>
<dbReference type="AlphaFoldDB" id="A0A077Z602"/>
<feature type="domain" description="Glycerol-3-phosphate dehydrogenase NAD-dependent N-terminal" evidence="10">
    <location>
        <begin position="5"/>
        <end position="77"/>
    </location>
</feature>
<dbReference type="Pfam" id="PF01210">
    <property type="entry name" value="NAD_Gly3P_dh_N"/>
    <property type="match status" value="2"/>
</dbReference>
<sequence length="383" mass="41964">MGRQVVVIGAGSWGTALTVILGENVAKYREDFSPTVWLFDEKVDGKSLVETFNAKHENVKYLPNIKLPHNVVGNISLAFQVLKILVLHQVACKDIKECARDADILVLAIPQQFLANTCQSMVGCVKPNAVGISTVKVRGTSTFSYYYVLKPIFCKGVELVDHHDIVPLSTVISRILHVRVAALMGANLALEVAEKQFCEATIGVEDEKDGAILKKLFQTKNFLINVVNDLPTVELCGALKNVVACAAGMVDGLGYGSNTKAAVIRLGFIEMIEFIKRLYPNSKLTTFFESCGLADLITTCYGGRNRKVTEAFAKTGKSIAELEKELLDGQKLQGPYTAEQLCDMIEARGLSAEFPLLVTVHKICSGQWKVDSLIDRLRSHLAN</sequence>
<keyword evidence="13" id="KW-1185">Reference proteome</keyword>
<dbReference type="GO" id="GO:0051287">
    <property type="term" value="F:NAD binding"/>
    <property type="evidence" value="ECO:0007669"/>
    <property type="project" value="UniProtKB-UniRule"/>
</dbReference>
<dbReference type="GO" id="GO:0141152">
    <property type="term" value="F:glycerol-3-phosphate dehydrogenase (NAD+) activity"/>
    <property type="evidence" value="ECO:0007669"/>
    <property type="project" value="UniProtKB-UniRule"/>
</dbReference>
<evidence type="ECO:0000313" key="12">
    <source>
        <dbReference type="EMBL" id="CDW55887.1"/>
    </source>
</evidence>
<dbReference type="PANTHER" id="PTHR11728:SF8">
    <property type="entry name" value="GLYCEROL-3-PHOSPHATE DEHYDROGENASE [NAD(+)]-RELATED"/>
    <property type="match status" value="1"/>
</dbReference>
<dbReference type="Gene3D" id="3.40.50.720">
    <property type="entry name" value="NAD(P)-binding Rossmann-like Domain"/>
    <property type="match status" value="1"/>
</dbReference>
<dbReference type="InterPro" id="IPR011128">
    <property type="entry name" value="G3P_DH_NAD-dep_N"/>
</dbReference>
<feature type="binding site" evidence="7">
    <location>
        <position position="39"/>
    </location>
    <ligand>
        <name>NAD(+)</name>
        <dbReference type="ChEBI" id="CHEBI:57540"/>
    </ligand>
</feature>
<dbReference type="Pfam" id="PF07479">
    <property type="entry name" value="NAD_Gly3P_dh_C"/>
    <property type="match status" value="1"/>
</dbReference>
<feature type="binding site" evidence="7">
    <location>
        <position position="333"/>
    </location>
    <ligand>
        <name>NAD(+)</name>
        <dbReference type="ChEBI" id="CHEBI:57540"/>
    </ligand>
</feature>
<keyword evidence="2 8" id="KW-0560">Oxidoreductase</keyword>
<dbReference type="InterPro" id="IPR006168">
    <property type="entry name" value="G3P_DH_NAD-dep"/>
</dbReference>
<feature type="domain" description="Glycerol-3-phosphate dehydrogenase NAD-dependent C-terminal" evidence="11">
    <location>
        <begin position="229"/>
        <end position="374"/>
    </location>
</feature>
<dbReference type="PIRSF" id="PIRSF000114">
    <property type="entry name" value="Glycerol-3-P_dh"/>
    <property type="match status" value="1"/>
</dbReference>
<reference evidence="12" key="2">
    <citation type="submission" date="2014-03" db="EMBL/GenBank/DDBJ databases">
        <title>The whipworm genome and dual-species transcriptomics of an intimate host-pathogen interaction.</title>
        <authorList>
            <person name="Foth B.J."/>
            <person name="Tsai I.J."/>
            <person name="Reid A.J."/>
            <person name="Bancroft A.J."/>
            <person name="Nichol S."/>
            <person name="Tracey A."/>
            <person name="Holroyd N."/>
            <person name="Cotton J.A."/>
            <person name="Stanley E.J."/>
            <person name="Zarowiecki M."/>
            <person name="Liu J.Z."/>
            <person name="Huckvale T."/>
            <person name="Cooper P.J."/>
            <person name="Grencis R.K."/>
            <person name="Berriman M."/>
        </authorList>
    </citation>
    <scope>NUCLEOTIDE SEQUENCE [LARGE SCALE GENOMIC DNA]</scope>
</reference>
<evidence type="ECO:0000259" key="11">
    <source>
        <dbReference type="Pfam" id="PF07479"/>
    </source>
</evidence>
<evidence type="ECO:0000259" key="10">
    <source>
        <dbReference type="Pfam" id="PF01210"/>
    </source>
</evidence>
<comment type="catalytic activity">
    <reaction evidence="4 9">
        <text>sn-glycerol 3-phosphate + NAD(+) = dihydroxyacetone phosphate + NADH + H(+)</text>
        <dbReference type="Rhea" id="RHEA:11092"/>
        <dbReference type="ChEBI" id="CHEBI:15378"/>
        <dbReference type="ChEBI" id="CHEBI:57540"/>
        <dbReference type="ChEBI" id="CHEBI:57597"/>
        <dbReference type="ChEBI" id="CHEBI:57642"/>
        <dbReference type="ChEBI" id="CHEBI:57945"/>
        <dbReference type="EC" id="1.1.1.8"/>
    </reaction>
</comment>
<organism evidence="12 13">
    <name type="scientific">Trichuris trichiura</name>
    <name type="common">Whipworm</name>
    <name type="synonym">Trichocephalus trichiurus</name>
    <dbReference type="NCBI Taxonomy" id="36087"/>
    <lineage>
        <taxon>Eukaryota</taxon>
        <taxon>Metazoa</taxon>
        <taxon>Ecdysozoa</taxon>
        <taxon>Nematoda</taxon>
        <taxon>Enoplea</taxon>
        <taxon>Dorylaimia</taxon>
        <taxon>Trichinellida</taxon>
        <taxon>Trichuridae</taxon>
        <taxon>Trichuris</taxon>
    </lineage>
</organism>
<feature type="binding site" evidence="7">
    <location>
        <position position="331"/>
    </location>
    <ligand>
        <name>NAD(+)</name>
        <dbReference type="ChEBI" id="CHEBI:57540"/>
    </ligand>
</feature>
<dbReference type="SUPFAM" id="SSF48179">
    <property type="entry name" value="6-phosphogluconate dehydrogenase C-terminal domain-like"/>
    <property type="match status" value="1"/>
</dbReference>
<feature type="binding site" evidence="7">
    <location>
        <position position="304"/>
    </location>
    <ligand>
        <name>NAD(+)</name>
        <dbReference type="ChEBI" id="CHEBI:57540"/>
    </ligand>
</feature>
<dbReference type="PRINTS" id="PR00077">
    <property type="entry name" value="GPDHDRGNASE"/>
</dbReference>
<feature type="binding site" evidence="6">
    <location>
        <begin position="304"/>
        <end position="305"/>
    </location>
    <ligand>
        <name>substrate</name>
    </ligand>
</feature>
<evidence type="ECO:0000256" key="1">
    <source>
        <dbReference type="ARBA" id="ARBA00011009"/>
    </source>
</evidence>
<accession>A0A077Z602</accession>
<evidence type="ECO:0000313" key="13">
    <source>
        <dbReference type="Proteomes" id="UP000030665"/>
    </source>
</evidence>
<feature type="binding site" evidence="7">
    <location>
        <position position="189"/>
    </location>
    <ligand>
        <name>NAD(+)</name>
        <dbReference type="ChEBI" id="CHEBI:57540"/>
    </ligand>
</feature>
<dbReference type="PROSITE" id="PS00957">
    <property type="entry name" value="NAD_G3PDH"/>
    <property type="match status" value="1"/>
</dbReference>
<evidence type="ECO:0000256" key="3">
    <source>
        <dbReference type="ARBA" id="ARBA00023027"/>
    </source>
</evidence>
<feature type="active site" description="Proton acceptor" evidence="5">
    <location>
        <position position="240"/>
    </location>
</feature>
<evidence type="ECO:0000256" key="6">
    <source>
        <dbReference type="PIRSR" id="PIRSR000114-2"/>
    </source>
</evidence>
<comment type="similarity">
    <text evidence="1 8">Belongs to the NAD-dependent glycerol-3-phosphate dehydrogenase family.</text>
</comment>
<keyword evidence="3 7" id="KW-0520">NAD</keyword>
<dbReference type="STRING" id="36087.A0A077Z602"/>
<dbReference type="InterPro" id="IPR008927">
    <property type="entry name" value="6-PGluconate_DH-like_C_sf"/>
</dbReference>
<evidence type="ECO:0000256" key="8">
    <source>
        <dbReference type="RuleBase" id="RU000437"/>
    </source>
</evidence>
<dbReference type="EMBL" id="HG805990">
    <property type="protein sequence ID" value="CDW55887.1"/>
    <property type="molecule type" value="Genomic_DNA"/>
</dbReference>
<dbReference type="GO" id="GO:0005829">
    <property type="term" value="C:cytosol"/>
    <property type="evidence" value="ECO:0007669"/>
    <property type="project" value="TreeGrafter"/>
</dbReference>
<name>A0A077Z602_TRITR</name>
<dbReference type="Proteomes" id="UP000030665">
    <property type="component" value="Unassembled WGS sequence"/>
</dbReference>
<evidence type="ECO:0000256" key="7">
    <source>
        <dbReference type="PIRSR" id="PIRSR000114-3"/>
    </source>
</evidence>